<feature type="transmembrane region" description="Helical" evidence="12">
    <location>
        <begin position="323"/>
        <end position="356"/>
    </location>
</feature>
<dbReference type="GO" id="GO:0061355">
    <property type="term" value="P:Wnt protein secretion"/>
    <property type="evidence" value="ECO:0007669"/>
    <property type="project" value="TreeGrafter"/>
</dbReference>
<comment type="similarity">
    <text evidence="8">Belongs to the membrane-bound acyltransferase family. Porcupine subfamily.</text>
</comment>
<evidence type="ECO:0000256" key="2">
    <source>
        <dbReference type="ARBA" id="ARBA00022679"/>
    </source>
</evidence>
<name>A0AAJ7DVA9_9HYME</name>
<dbReference type="InterPro" id="IPR049941">
    <property type="entry name" value="LPLAT_7/PORCN-like"/>
</dbReference>
<comment type="catalytic activity">
    <reaction evidence="11">
        <text>[Wnt protein]-L-serine + (9Z)-hexadecenoyl-CoA = [Wnt protein]-O-(9Z)-hexadecenoyl-L-serine + CoA</text>
        <dbReference type="Rhea" id="RHEA:45336"/>
        <dbReference type="Rhea" id="RHEA-COMP:11170"/>
        <dbReference type="Rhea" id="RHEA-COMP:11171"/>
        <dbReference type="ChEBI" id="CHEBI:29999"/>
        <dbReference type="ChEBI" id="CHEBI:57287"/>
        <dbReference type="ChEBI" id="CHEBI:61540"/>
        <dbReference type="ChEBI" id="CHEBI:85189"/>
        <dbReference type="EC" id="2.3.1.250"/>
    </reaction>
</comment>
<dbReference type="AlphaFoldDB" id="A0AAJ7DVA9"/>
<keyword evidence="5 12" id="KW-1133">Transmembrane helix</keyword>
<dbReference type="CTD" id="5447"/>
<evidence type="ECO:0000256" key="4">
    <source>
        <dbReference type="ARBA" id="ARBA00022692"/>
    </source>
</evidence>
<dbReference type="InterPro" id="IPR004299">
    <property type="entry name" value="MBOAT_fam"/>
</dbReference>
<feature type="transmembrane region" description="Helical" evidence="12">
    <location>
        <begin position="177"/>
        <end position="198"/>
    </location>
</feature>
<feature type="transmembrane region" description="Helical" evidence="12">
    <location>
        <begin position="98"/>
        <end position="114"/>
    </location>
</feature>
<keyword evidence="3" id="KW-0879">Wnt signaling pathway</keyword>
<accession>A0AAJ7DVA9</accession>
<keyword evidence="6 12" id="KW-0472">Membrane</keyword>
<evidence type="ECO:0000256" key="10">
    <source>
        <dbReference type="ARBA" id="ARBA00040371"/>
    </source>
</evidence>
<evidence type="ECO:0000256" key="9">
    <source>
        <dbReference type="ARBA" id="ARBA00038867"/>
    </source>
</evidence>
<dbReference type="RefSeq" id="XP_011497732.1">
    <property type="nucleotide sequence ID" value="XM_011499430.1"/>
</dbReference>
<feature type="transmembrane region" description="Helical" evidence="12">
    <location>
        <begin position="50"/>
        <end position="68"/>
    </location>
</feature>
<dbReference type="GO" id="GO:0016020">
    <property type="term" value="C:membrane"/>
    <property type="evidence" value="ECO:0007669"/>
    <property type="project" value="UniProtKB-SubCell"/>
</dbReference>
<sequence>MDSVSMYDDNECGDQCFTENTEDLDYDFVYDQETPLELYHYCIFPTVKDTIWYLVPLIVASLICNVAARISQLPHNVFHCVMAFTGIFTIWNYAYECFYLLLLFILFSYIFLYLPMKFRRGTKVFIPSLLFILYCEFFMNPKEWHKIRGVVMIATMKASSVAVDKAELSSHINFYEYVGYMLCSVTALFGPWTSFENYRNLYKKTTWKFWWIFIVIGYMAIAFFCLCISNCWTNWILSNSAGKWMLAFRDALGFRTSHYFICFTASSIMLMGGYPLSQTLITKPLEIEVPRSLVQVVISWNIPMHNWLKSYVFRPGCKQLGKFGAIIMTYLASSLLHGLNFQLAAVLLSLGFYTYIEYQLRNLLANVFHACIASKQCSLYKCEHLRNSINCYWVTLVNGLFGILAMFHLAYLGLMFDTSDIQETGYSYSHTIDKWSQLGFASHWVAFATYCGYYLIR</sequence>
<keyword evidence="13" id="KW-1185">Reference proteome</keyword>
<gene>
    <name evidence="14" type="primary">LOC105362089</name>
</gene>
<evidence type="ECO:0000256" key="12">
    <source>
        <dbReference type="SAM" id="Phobius"/>
    </source>
</evidence>
<dbReference type="PANTHER" id="PTHR13906">
    <property type="entry name" value="PORCUPINE"/>
    <property type="match status" value="1"/>
</dbReference>
<dbReference type="GeneID" id="105362089"/>
<dbReference type="GO" id="GO:0016055">
    <property type="term" value="P:Wnt signaling pathway"/>
    <property type="evidence" value="ECO:0007669"/>
    <property type="project" value="UniProtKB-KW"/>
</dbReference>
<feature type="transmembrane region" description="Helical" evidence="12">
    <location>
        <begin position="392"/>
        <end position="415"/>
    </location>
</feature>
<evidence type="ECO:0000313" key="13">
    <source>
        <dbReference type="Proteomes" id="UP000695007"/>
    </source>
</evidence>
<evidence type="ECO:0000256" key="11">
    <source>
        <dbReference type="ARBA" id="ARBA00047978"/>
    </source>
</evidence>
<keyword evidence="2" id="KW-0808">Transferase</keyword>
<evidence type="ECO:0000256" key="1">
    <source>
        <dbReference type="ARBA" id="ARBA00004141"/>
    </source>
</evidence>
<organism evidence="13 14">
    <name type="scientific">Ceratosolen solmsi marchali</name>
    <dbReference type="NCBI Taxonomy" id="326594"/>
    <lineage>
        <taxon>Eukaryota</taxon>
        <taxon>Metazoa</taxon>
        <taxon>Ecdysozoa</taxon>
        <taxon>Arthropoda</taxon>
        <taxon>Hexapoda</taxon>
        <taxon>Insecta</taxon>
        <taxon>Pterygota</taxon>
        <taxon>Neoptera</taxon>
        <taxon>Endopterygota</taxon>
        <taxon>Hymenoptera</taxon>
        <taxon>Apocrita</taxon>
        <taxon>Proctotrupomorpha</taxon>
        <taxon>Chalcidoidea</taxon>
        <taxon>Agaonidae</taxon>
        <taxon>Agaoninae</taxon>
        <taxon>Ceratosolen</taxon>
    </lineage>
</organism>
<dbReference type="Proteomes" id="UP000695007">
    <property type="component" value="Unplaced"/>
</dbReference>
<proteinExistence type="inferred from homology"/>
<protein>
    <recommendedName>
        <fullName evidence="10">Protein-serine O-palmitoleoyltransferase porcupine</fullName>
        <ecNumber evidence="9">2.3.1.250</ecNumber>
    </recommendedName>
</protein>
<dbReference type="KEGG" id="csol:105362089"/>
<evidence type="ECO:0000256" key="5">
    <source>
        <dbReference type="ARBA" id="ARBA00022989"/>
    </source>
</evidence>
<dbReference type="EC" id="2.3.1.250" evidence="9"/>
<evidence type="ECO:0000313" key="14">
    <source>
        <dbReference type="RefSeq" id="XP_011497732.1"/>
    </source>
</evidence>
<dbReference type="GO" id="GO:0017147">
    <property type="term" value="F:Wnt-protein binding"/>
    <property type="evidence" value="ECO:0007669"/>
    <property type="project" value="TreeGrafter"/>
</dbReference>
<evidence type="ECO:0000256" key="7">
    <source>
        <dbReference type="ARBA" id="ARBA00023315"/>
    </source>
</evidence>
<feature type="transmembrane region" description="Helical" evidence="12">
    <location>
        <begin position="257"/>
        <end position="276"/>
    </location>
</feature>
<keyword evidence="4 12" id="KW-0812">Transmembrane</keyword>
<evidence type="ECO:0000256" key="6">
    <source>
        <dbReference type="ARBA" id="ARBA00023136"/>
    </source>
</evidence>
<comment type="subcellular location">
    <subcellularLocation>
        <location evidence="1">Membrane</location>
        <topology evidence="1">Multi-pass membrane protein</topology>
    </subcellularLocation>
</comment>
<evidence type="ECO:0000256" key="8">
    <source>
        <dbReference type="ARBA" id="ARBA00038269"/>
    </source>
</evidence>
<evidence type="ECO:0000256" key="3">
    <source>
        <dbReference type="ARBA" id="ARBA00022687"/>
    </source>
</evidence>
<dbReference type="GO" id="GO:0005783">
    <property type="term" value="C:endoplasmic reticulum"/>
    <property type="evidence" value="ECO:0007669"/>
    <property type="project" value="TreeGrafter"/>
</dbReference>
<feature type="transmembrane region" description="Helical" evidence="12">
    <location>
        <begin position="210"/>
        <end position="237"/>
    </location>
</feature>
<dbReference type="PANTHER" id="PTHR13906:SF12">
    <property type="entry name" value="PROTEIN-SERINE O-PALMITOLEOYLTRANSFERASE PORCUPINE"/>
    <property type="match status" value="1"/>
</dbReference>
<keyword evidence="7" id="KW-0012">Acyltransferase</keyword>
<dbReference type="GO" id="GO:1990698">
    <property type="term" value="F:palmitoleoyltransferase activity"/>
    <property type="evidence" value="ECO:0007669"/>
    <property type="project" value="UniProtKB-EC"/>
</dbReference>
<dbReference type="GO" id="GO:0030258">
    <property type="term" value="P:lipid modification"/>
    <property type="evidence" value="ECO:0007669"/>
    <property type="project" value="TreeGrafter"/>
</dbReference>
<reference evidence="14" key="1">
    <citation type="submission" date="2025-08" db="UniProtKB">
        <authorList>
            <consortium name="RefSeq"/>
        </authorList>
    </citation>
    <scope>IDENTIFICATION</scope>
</reference>
<dbReference type="Pfam" id="PF03062">
    <property type="entry name" value="MBOAT"/>
    <property type="match status" value="1"/>
</dbReference>
<feature type="transmembrane region" description="Helical" evidence="12">
    <location>
        <begin position="435"/>
        <end position="456"/>
    </location>
</feature>